<sequence>MHINQTVLFNNKNYI</sequence>
<reference evidence="1" key="2">
    <citation type="journal article" date="2015" name="Fish Shellfish Immunol.">
        <title>Early steps in the European eel (Anguilla anguilla)-Vibrio vulnificus interaction in the gills: Role of the RtxA13 toxin.</title>
        <authorList>
            <person name="Callol A."/>
            <person name="Pajuelo D."/>
            <person name="Ebbesson L."/>
            <person name="Teles M."/>
            <person name="MacKenzie S."/>
            <person name="Amaro C."/>
        </authorList>
    </citation>
    <scope>NUCLEOTIDE SEQUENCE</scope>
</reference>
<reference evidence="1" key="1">
    <citation type="submission" date="2014-11" db="EMBL/GenBank/DDBJ databases">
        <authorList>
            <person name="Amaro Gonzalez C."/>
        </authorList>
    </citation>
    <scope>NUCLEOTIDE SEQUENCE</scope>
</reference>
<organism evidence="1">
    <name type="scientific">Anguilla anguilla</name>
    <name type="common">European freshwater eel</name>
    <name type="synonym">Muraena anguilla</name>
    <dbReference type="NCBI Taxonomy" id="7936"/>
    <lineage>
        <taxon>Eukaryota</taxon>
        <taxon>Metazoa</taxon>
        <taxon>Chordata</taxon>
        <taxon>Craniata</taxon>
        <taxon>Vertebrata</taxon>
        <taxon>Euteleostomi</taxon>
        <taxon>Actinopterygii</taxon>
        <taxon>Neopterygii</taxon>
        <taxon>Teleostei</taxon>
        <taxon>Anguilliformes</taxon>
        <taxon>Anguillidae</taxon>
        <taxon>Anguilla</taxon>
    </lineage>
</organism>
<accession>A0A0E9RWU5</accession>
<name>A0A0E9RWU5_ANGAN</name>
<evidence type="ECO:0000313" key="1">
    <source>
        <dbReference type="EMBL" id="JAH32865.1"/>
    </source>
</evidence>
<proteinExistence type="predicted"/>
<dbReference type="EMBL" id="GBXM01075712">
    <property type="protein sequence ID" value="JAH32865.1"/>
    <property type="molecule type" value="Transcribed_RNA"/>
</dbReference>
<protein>
    <submittedName>
        <fullName evidence="1">Uncharacterized protein</fullName>
    </submittedName>
</protein>